<dbReference type="PROSITE" id="PS50109">
    <property type="entry name" value="HIS_KIN"/>
    <property type="match status" value="1"/>
</dbReference>
<proteinExistence type="predicted"/>
<name>A0A4R8DSN7_9BACT</name>
<protein>
    <recommendedName>
        <fullName evidence="3">histidine kinase</fullName>
        <ecNumber evidence="3">2.7.13.3</ecNumber>
    </recommendedName>
</protein>
<dbReference type="PRINTS" id="PR00344">
    <property type="entry name" value="BCTRLSENSOR"/>
</dbReference>
<dbReference type="Gene3D" id="3.30.565.10">
    <property type="entry name" value="Histidine kinase-like ATPase, C-terminal domain"/>
    <property type="match status" value="1"/>
</dbReference>
<evidence type="ECO:0000259" key="16">
    <source>
        <dbReference type="PROSITE" id="PS50110"/>
    </source>
</evidence>
<comment type="subcellular location">
    <subcellularLocation>
        <location evidence="2">Cell membrane</location>
        <topology evidence="2">Multi-pass membrane protein</topology>
    </subcellularLocation>
</comment>
<feature type="modified residue" description="4-aspartylphosphate" evidence="12">
    <location>
        <position position="547"/>
    </location>
</feature>
<evidence type="ECO:0000256" key="11">
    <source>
        <dbReference type="ARBA" id="ARBA00023136"/>
    </source>
</evidence>
<dbReference type="Pfam" id="PF00072">
    <property type="entry name" value="Response_reg"/>
    <property type="match status" value="1"/>
</dbReference>
<comment type="catalytic activity">
    <reaction evidence="1">
        <text>ATP + protein L-histidine = ADP + protein N-phospho-L-histidine.</text>
        <dbReference type="EC" id="2.7.13.3"/>
    </reaction>
</comment>
<dbReference type="SUPFAM" id="SSF55874">
    <property type="entry name" value="ATPase domain of HSP90 chaperone/DNA topoisomerase II/histidine kinase"/>
    <property type="match status" value="1"/>
</dbReference>
<feature type="transmembrane region" description="Helical" evidence="14">
    <location>
        <begin position="6"/>
        <end position="24"/>
    </location>
</feature>
<evidence type="ECO:0000256" key="2">
    <source>
        <dbReference type="ARBA" id="ARBA00004651"/>
    </source>
</evidence>
<accession>A0A4R8DSN7</accession>
<keyword evidence="17" id="KW-0418">Kinase</keyword>
<evidence type="ECO:0000256" key="9">
    <source>
        <dbReference type="ARBA" id="ARBA00022989"/>
    </source>
</evidence>
<evidence type="ECO:0000256" key="4">
    <source>
        <dbReference type="ARBA" id="ARBA00022475"/>
    </source>
</evidence>
<dbReference type="InterPro" id="IPR036097">
    <property type="entry name" value="HisK_dim/P_sf"/>
</dbReference>
<dbReference type="SMART" id="SM00387">
    <property type="entry name" value="HATPase_c"/>
    <property type="match status" value="1"/>
</dbReference>
<keyword evidence="10" id="KW-0902">Two-component regulatory system</keyword>
<dbReference type="SUPFAM" id="SSF47226">
    <property type="entry name" value="Histidine-containing phosphotransfer domain, HPT domain"/>
    <property type="match status" value="1"/>
</dbReference>
<dbReference type="Gene3D" id="1.10.287.130">
    <property type="match status" value="1"/>
</dbReference>
<keyword evidence="5 12" id="KW-0597">Phosphoprotein</keyword>
<dbReference type="Pfam" id="PF00512">
    <property type="entry name" value="HisKA"/>
    <property type="match status" value="1"/>
</dbReference>
<dbReference type="InterPro" id="IPR005467">
    <property type="entry name" value="His_kinase_dom"/>
</dbReference>
<dbReference type="InterPro" id="IPR036890">
    <property type="entry name" value="HATPase_C_sf"/>
</dbReference>
<keyword evidence="18" id="KW-1185">Reference proteome</keyword>
<keyword evidence="6 14" id="KW-0812">Transmembrane</keyword>
<feature type="domain" description="Histidine kinase" evidence="15">
    <location>
        <begin position="251"/>
        <end position="477"/>
    </location>
</feature>
<dbReference type="InterPro" id="IPR001789">
    <property type="entry name" value="Sig_transdc_resp-reg_receiver"/>
</dbReference>
<evidence type="ECO:0000256" key="10">
    <source>
        <dbReference type="ARBA" id="ARBA00023012"/>
    </source>
</evidence>
<evidence type="ECO:0000313" key="18">
    <source>
        <dbReference type="Proteomes" id="UP000294498"/>
    </source>
</evidence>
<evidence type="ECO:0000259" key="15">
    <source>
        <dbReference type="PROSITE" id="PS50109"/>
    </source>
</evidence>
<keyword evidence="8" id="KW-0067">ATP-binding</keyword>
<dbReference type="CDD" id="cd16922">
    <property type="entry name" value="HATPase_EvgS-ArcB-TorS-like"/>
    <property type="match status" value="1"/>
</dbReference>
<comment type="caution">
    <text evidence="17">The sequence shown here is derived from an EMBL/GenBank/DDBJ whole genome shotgun (WGS) entry which is preliminary data.</text>
</comment>
<dbReference type="InterPro" id="IPR004358">
    <property type="entry name" value="Sig_transdc_His_kin-like_C"/>
</dbReference>
<evidence type="ECO:0000256" key="6">
    <source>
        <dbReference type="ARBA" id="ARBA00022692"/>
    </source>
</evidence>
<dbReference type="SUPFAM" id="SSF47384">
    <property type="entry name" value="Homodimeric domain of signal transducing histidine kinase"/>
    <property type="match status" value="1"/>
</dbReference>
<evidence type="ECO:0000256" key="1">
    <source>
        <dbReference type="ARBA" id="ARBA00000085"/>
    </source>
</evidence>
<evidence type="ECO:0000256" key="13">
    <source>
        <dbReference type="SAM" id="Coils"/>
    </source>
</evidence>
<evidence type="ECO:0000256" key="14">
    <source>
        <dbReference type="SAM" id="Phobius"/>
    </source>
</evidence>
<dbReference type="EC" id="2.7.13.3" evidence="3"/>
<dbReference type="InterPro" id="IPR003594">
    <property type="entry name" value="HATPase_dom"/>
</dbReference>
<keyword evidence="11 14" id="KW-0472">Membrane</keyword>
<sequence length="737" mass="80234">MASNKFIYVILGAFFASALLLIVLQYNSRLGIRALIDGNERLMAELRAGNALRQAERDILSTESRIRAAAATGDTSYLAGTDELVAEAEANLDTLRRTFGGDGAAGVGGAGADGDRTATDGDSVRAYLDRLALLGAAKARWRDDVLVTLRRQGRVSLTANRDSNQVDALTGNIYRSREQRLARLEAGIRADGKRVQRLETLLVAVGLLSGALFFWFIINRIRYQNRSIRRLDASEKKVQETARIKENFLANMSHEIRTPLNAILGFTYLLKNRNTDPAQAEFIRTIEQSGENLLAIVGDILDISKIEAGMIRIESAPFGLRDLLQSVVVLFRARAEEKGIALEPDTDPSLPDVYVGDAMRLTQILVNLVGNAVKFTEKGSITLRVSGARGDGDGARSDGTALTFTVSDTGIGIPPEHLSAVFDRFTQADASITRRFGGTGLGLSIVRDLVELQGGHITVDSQPGRGTTFTFTIGYALPSGPVSGVVKEAPAARLEGIRLLVVEDNAMNQSLLRHVLTDWKLSFDLVGSGEQALEALVEKTYTLILMDIQMPGLDGYATTRQIRERLHLRLPVIAMTAHAMAGEREKCVAAGMDGYITKPLDVAELYRLILRFSDAPVYSYIDLRYMKQVSNGNKAYEKSVTRQFIEGVPRDLDTLEQAYSAGDIALLKRTAHDMRNSLGVMGLAGRLQDVLDGLEYGPAGSPTGAAEYGPATAARIEALRAVCLPAVQEARHFYETL</sequence>
<dbReference type="PANTHER" id="PTHR45339:SF1">
    <property type="entry name" value="HYBRID SIGNAL TRANSDUCTION HISTIDINE KINASE J"/>
    <property type="match status" value="1"/>
</dbReference>
<dbReference type="FunFam" id="3.30.565.10:FF:000010">
    <property type="entry name" value="Sensor histidine kinase RcsC"/>
    <property type="match status" value="1"/>
</dbReference>
<dbReference type="InterPro" id="IPR036641">
    <property type="entry name" value="HPT_dom_sf"/>
</dbReference>
<dbReference type="GO" id="GO:0000155">
    <property type="term" value="F:phosphorelay sensor kinase activity"/>
    <property type="evidence" value="ECO:0007669"/>
    <property type="project" value="InterPro"/>
</dbReference>
<reference evidence="17 18" key="1">
    <citation type="submission" date="2019-03" db="EMBL/GenBank/DDBJ databases">
        <title>Genomic Encyclopedia of Type Strains, Phase IV (KMG-IV): sequencing the most valuable type-strain genomes for metagenomic binning, comparative biology and taxonomic classification.</title>
        <authorList>
            <person name="Goeker M."/>
        </authorList>
    </citation>
    <scope>NUCLEOTIDE SEQUENCE [LARGE SCALE GENOMIC DNA]</scope>
    <source>
        <strain evidence="17 18">DSM 100059</strain>
    </source>
</reference>
<dbReference type="GO" id="GO:0005886">
    <property type="term" value="C:plasma membrane"/>
    <property type="evidence" value="ECO:0007669"/>
    <property type="project" value="UniProtKB-SubCell"/>
</dbReference>
<evidence type="ECO:0000313" key="17">
    <source>
        <dbReference type="EMBL" id="TDX00886.1"/>
    </source>
</evidence>
<dbReference type="EMBL" id="SODV01000001">
    <property type="protein sequence ID" value="TDX00886.1"/>
    <property type="molecule type" value="Genomic_DNA"/>
</dbReference>
<dbReference type="CDD" id="cd17546">
    <property type="entry name" value="REC_hyHK_CKI1_RcsC-like"/>
    <property type="match status" value="1"/>
</dbReference>
<dbReference type="PROSITE" id="PS50110">
    <property type="entry name" value="RESPONSE_REGULATORY"/>
    <property type="match status" value="1"/>
</dbReference>
<evidence type="ECO:0000256" key="5">
    <source>
        <dbReference type="ARBA" id="ARBA00022553"/>
    </source>
</evidence>
<dbReference type="Gene3D" id="3.40.50.2300">
    <property type="match status" value="1"/>
</dbReference>
<dbReference type="SMART" id="SM00388">
    <property type="entry name" value="HisKA"/>
    <property type="match status" value="1"/>
</dbReference>
<keyword evidence="9 14" id="KW-1133">Transmembrane helix</keyword>
<feature type="transmembrane region" description="Helical" evidence="14">
    <location>
        <begin position="198"/>
        <end position="218"/>
    </location>
</feature>
<dbReference type="AlphaFoldDB" id="A0A4R8DSN7"/>
<evidence type="ECO:0000256" key="12">
    <source>
        <dbReference type="PROSITE-ProRule" id="PRU00169"/>
    </source>
</evidence>
<keyword evidence="13" id="KW-0175">Coiled coil</keyword>
<dbReference type="OrthoDB" id="9811889at2"/>
<evidence type="ECO:0000256" key="7">
    <source>
        <dbReference type="ARBA" id="ARBA00022741"/>
    </source>
</evidence>
<feature type="domain" description="Response regulatory" evidence="16">
    <location>
        <begin position="498"/>
        <end position="613"/>
    </location>
</feature>
<dbReference type="SMART" id="SM00448">
    <property type="entry name" value="REC"/>
    <property type="match status" value="1"/>
</dbReference>
<keyword evidence="4" id="KW-1003">Cell membrane</keyword>
<evidence type="ECO:0000256" key="3">
    <source>
        <dbReference type="ARBA" id="ARBA00012438"/>
    </source>
</evidence>
<feature type="coiled-coil region" evidence="13">
    <location>
        <begin position="52"/>
        <end position="98"/>
    </location>
</feature>
<dbReference type="CDD" id="cd00082">
    <property type="entry name" value="HisKA"/>
    <property type="match status" value="1"/>
</dbReference>
<dbReference type="Proteomes" id="UP000294498">
    <property type="component" value="Unassembled WGS sequence"/>
</dbReference>
<dbReference type="InterPro" id="IPR003661">
    <property type="entry name" value="HisK_dim/P_dom"/>
</dbReference>
<keyword evidence="17" id="KW-0808">Transferase</keyword>
<dbReference type="InterPro" id="IPR011006">
    <property type="entry name" value="CheY-like_superfamily"/>
</dbReference>
<dbReference type="RefSeq" id="WP_133992964.1">
    <property type="nucleotide sequence ID" value="NZ_SODV01000001.1"/>
</dbReference>
<keyword evidence="7" id="KW-0547">Nucleotide-binding</keyword>
<dbReference type="PANTHER" id="PTHR45339">
    <property type="entry name" value="HYBRID SIGNAL TRANSDUCTION HISTIDINE KINASE J"/>
    <property type="match status" value="1"/>
</dbReference>
<dbReference type="Pfam" id="PF02518">
    <property type="entry name" value="HATPase_c"/>
    <property type="match status" value="1"/>
</dbReference>
<organism evidence="17 18">
    <name type="scientific">Dinghuibacter silviterrae</name>
    <dbReference type="NCBI Taxonomy" id="1539049"/>
    <lineage>
        <taxon>Bacteria</taxon>
        <taxon>Pseudomonadati</taxon>
        <taxon>Bacteroidota</taxon>
        <taxon>Chitinophagia</taxon>
        <taxon>Chitinophagales</taxon>
        <taxon>Chitinophagaceae</taxon>
        <taxon>Dinghuibacter</taxon>
    </lineage>
</organism>
<dbReference type="SUPFAM" id="SSF52172">
    <property type="entry name" value="CheY-like"/>
    <property type="match status" value="1"/>
</dbReference>
<dbReference type="Gene3D" id="1.20.120.160">
    <property type="entry name" value="HPT domain"/>
    <property type="match status" value="1"/>
</dbReference>
<dbReference type="GO" id="GO:0005524">
    <property type="term" value="F:ATP binding"/>
    <property type="evidence" value="ECO:0007669"/>
    <property type="project" value="UniProtKB-KW"/>
</dbReference>
<gene>
    <name evidence="17" type="ORF">EDB95_1915</name>
</gene>
<evidence type="ECO:0000256" key="8">
    <source>
        <dbReference type="ARBA" id="ARBA00022840"/>
    </source>
</evidence>